<keyword evidence="2" id="KW-0678">Repressor</keyword>
<dbReference type="EMBL" id="UOGE01000017">
    <property type="protein sequence ID" value="VAX16881.1"/>
    <property type="molecule type" value="Genomic_DNA"/>
</dbReference>
<accession>A0A3B1BQP7</accession>
<dbReference type="PANTHER" id="PTHR34984">
    <property type="entry name" value="CARBON STORAGE REGULATOR"/>
    <property type="match status" value="1"/>
</dbReference>
<keyword evidence="4" id="KW-0694">RNA-binding</keyword>
<dbReference type="GO" id="GO:0006402">
    <property type="term" value="P:mRNA catabolic process"/>
    <property type="evidence" value="ECO:0007669"/>
    <property type="project" value="InterPro"/>
</dbReference>
<dbReference type="SUPFAM" id="SSF117130">
    <property type="entry name" value="CsrA-like"/>
    <property type="match status" value="1"/>
</dbReference>
<dbReference type="InterPro" id="IPR036107">
    <property type="entry name" value="CsrA_sf"/>
</dbReference>
<name>A0A3B1BQP7_9ZZZZ</name>
<evidence type="ECO:0000256" key="3">
    <source>
        <dbReference type="ARBA" id="ARBA00022845"/>
    </source>
</evidence>
<protein>
    <submittedName>
        <fullName evidence="5">Carbon storage regulator</fullName>
    </submittedName>
</protein>
<gene>
    <name evidence="5" type="ORF">MNBD_NITROSPINAE02-1563</name>
</gene>
<dbReference type="GO" id="GO:0005829">
    <property type="term" value="C:cytosol"/>
    <property type="evidence" value="ECO:0007669"/>
    <property type="project" value="TreeGrafter"/>
</dbReference>
<dbReference type="GO" id="GO:0048027">
    <property type="term" value="F:mRNA 5'-UTR binding"/>
    <property type="evidence" value="ECO:0007669"/>
    <property type="project" value="TreeGrafter"/>
</dbReference>
<dbReference type="FunFam" id="2.60.40.4380:FF:000002">
    <property type="entry name" value="Translational regulator CsrA"/>
    <property type="match status" value="1"/>
</dbReference>
<evidence type="ECO:0000256" key="4">
    <source>
        <dbReference type="ARBA" id="ARBA00022884"/>
    </source>
</evidence>
<dbReference type="NCBIfam" id="TIGR00202">
    <property type="entry name" value="csrA"/>
    <property type="match status" value="1"/>
</dbReference>
<dbReference type="Gene3D" id="2.60.40.4380">
    <property type="entry name" value="Translational regulator CsrA"/>
    <property type="match status" value="1"/>
</dbReference>
<dbReference type="GO" id="GO:0006109">
    <property type="term" value="P:regulation of carbohydrate metabolic process"/>
    <property type="evidence" value="ECO:0007669"/>
    <property type="project" value="InterPro"/>
</dbReference>
<dbReference type="Pfam" id="PF02599">
    <property type="entry name" value="CsrA"/>
    <property type="match status" value="1"/>
</dbReference>
<proteinExistence type="inferred from homology"/>
<dbReference type="AlphaFoldDB" id="A0A3B1BQP7"/>
<evidence type="ECO:0000256" key="1">
    <source>
        <dbReference type="ARBA" id="ARBA00022490"/>
    </source>
</evidence>
<sequence>MLVLTRKLGESVTIGDDIKISVIDIKGRQVRLGIEAPPSMTIHREEVYAKIQEENRRAALTEPLNMKKLGDIFPPSSKEEKRGK</sequence>
<keyword evidence="1" id="KW-0963">Cytoplasm</keyword>
<reference evidence="5" key="1">
    <citation type="submission" date="2018-06" db="EMBL/GenBank/DDBJ databases">
        <authorList>
            <person name="Zhirakovskaya E."/>
        </authorList>
    </citation>
    <scope>NUCLEOTIDE SEQUENCE</scope>
</reference>
<dbReference type="HAMAP" id="MF_00167">
    <property type="entry name" value="CsrA"/>
    <property type="match status" value="1"/>
</dbReference>
<keyword evidence="3" id="KW-0810">Translation regulation</keyword>
<dbReference type="GO" id="GO:0045947">
    <property type="term" value="P:negative regulation of translational initiation"/>
    <property type="evidence" value="ECO:0007669"/>
    <property type="project" value="TreeGrafter"/>
</dbReference>
<organism evidence="5">
    <name type="scientific">hydrothermal vent metagenome</name>
    <dbReference type="NCBI Taxonomy" id="652676"/>
    <lineage>
        <taxon>unclassified sequences</taxon>
        <taxon>metagenomes</taxon>
        <taxon>ecological metagenomes</taxon>
    </lineage>
</organism>
<dbReference type="NCBIfam" id="NF002469">
    <property type="entry name" value="PRK01712.1"/>
    <property type="match status" value="1"/>
</dbReference>
<evidence type="ECO:0000313" key="5">
    <source>
        <dbReference type="EMBL" id="VAX16881.1"/>
    </source>
</evidence>
<dbReference type="InterPro" id="IPR003751">
    <property type="entry name" value="CsrA"/>
</dbReference>
<dbReference type="PANTHER" id="PTHR34984:SF1">
    <property type="entry name" value="CARBON STORAGE REGULATOR"/>
    <property type="match status" value="1"/>
</dbReference>
<evidence type="ECO:0000256" key="2">
    <source>
        <dbReference type="ARBA" id="ARBA00022491"/>
    </source>
</evidence>